<feature type="transmembrane region" description="Helical" evidence="1">
    <location>
        <begin position="53"/>
        <end position="76"/>
    </location>
</feature>
<dbReference type="PATRIC" id="fig|1331060.3.peg.4686"/>
<evidence type="ECO:0008006" key="4">
    <source>
        <dbReference type="Google" id="ProtNLM"/>
    </source>
</evidence>
<keyword evidence="1" id="KW-1133">Transmembrane helix</keyword>
<dbReference type="AlphaFoldDB" id="T0IPB4"/>
<dbReference type="EMBL" id="ATDP01000107">
    <property type="protein sequence ID" value="EQB11499.1"/>
    <property type="molecule type" value="Genomic_DNA"/>
</dbReference>
<evidence type="ECO:0000256" key="1">
    <source>
        <dbReference type="SAM" id="Phobius"/>
    </source>
</evidence>
<feature type="transmembrane region" description="Helical" evidence="1">
    <location>
        <begin position="82"/>
        <end position="106"/>
    </location>
</feature>
<sequence>MTPHTEGPEEAARQASVGDAFRRLYTDARGYAAAEAEKQKLRLSLIMAGVRNAAIFAVTAFLILFASLVALLVGLIHVLEPMIGPLGATLVIFAAGIVIAILLLLLAKGCITRMKKAIAP</sequence>
<accession>T0IPB4</accession>
<keyword evidence="1" id="KW-0472">Membrane</keyword>
<dbReference type="Proteomes" id="UP000015531">
    <property type="component" value="Unassembled WGS sequence"/>
</dbReference>
<evidence type="ECO:0000313" key="3">
    <source>
        <dbReference type="Proteomes" id="UP000015531"/>
    </source>
</evidence>
<evidence type="ECO:0000313" key="2">
    <source>
        <dbReference type="EMBL" id="EQB11499.1"/>
    </source>
</evidence>
<gene>
    <name evidence="2" type="ORF">RLDS_24145</name>
</gene>
<keyword evidence="3" id="KW-1185">Reference proteome</keyword>
<keyword evidence="1" id="KW-0812">Transmembrane</keyword>
<name>T0IPB4_9SPHN</name>
<dbReference type="eggNOG" id="ENOG5031C3B">
    <property type="taxonomic scope" value="Bacteria"/>
</dbReference>
<organism evidence="2 3">
    <name type="scientific">Sphingobium lactosutens DS20</name>
    <dbReference type="NCBI Taxonomy" id="1331060"/>
    <lineage>
        <taxon>Bacteria</taxon>
        <taxon>Pseudomonadati</taxon>
        <taxon>Pseudomonadota</taxon>
        <taxon>Alphaproteobacteria</taxon>
        <taxon>Sphingomonadales</taxon>
        <taxon>Sphingomonadaceae</taxon>
        <taxon>Sphingobium</taxon>
    </lineage>
</organism>
<proteinExistence type="predicted"/>
<protein>
    <recommendedName>
        <fullName evidence="4">Phage holin family protein</fullName>
    </recommendedName>
</protein>
<comment type="caution">
    <text evidence="2">The sequence shown here is derived from an EMBL/GenBank/DDBJ whole genome shotgun (WGS) entry which is preliminary data.</text>
</comment>
<reference evidence="2 3" key="1">
    <citation type="journal article" date="2013" name="Genome Announc.">
        <title>Draft Genome Sequence of Sphingobium lactosutens Strain DS20T, Isolated from a Hexachlorocyclohexane Dumpsite.</title>
        <authorList>
            <person name="Kumar R."/>
            <person name="Dwivedi V."/>
            <person name="Negi V."/>
            <person name="Khurana J.P."/>
            <person name="Lal R."/>
        </authorList>
    </citation>
    <scope>NUCLEOTIDE SEQUENCE [LARGE SCALE GENOMIC DNA]</scope>
    <source>
        <strain evidence="2 3">DS20</strain>
    </source>
</reference>